<dbReference type="Pfam" id="PF07563">
    <property type="entry name" value="DUF1541"/>
    <property type="match status" value="2"/>
</dbReference>
<feature type="domain" description="DUF1541" evidence="3">
    <location>
        <begin position="80"/>
        <end position="133"/>
    </location>
</feature>
<organism evidence="4 5">
    <name type="scientific">Oceanobacillus kimchii</name>
    <dbReference type="NCBI Taxonomy" id="746691"/>
    <lineage>
        <taxon>Bacteria</taxon>
        <taxon>Bacillati</taxon>
        <taxon>Bacillota</taxon>
        <taxon>Bacilli</taxon>
        <taxon>Bacillales</taxon>
        <taxon>Bacillaceae</taxon>
        <taxon>Oceanobacillus</taxon>
    </lineage>
</organism>
<evidence type="ECO:0000313" key="4">
    <source>
        <dbReference type="EMBL" id="GLO65060.1"/>
    </source>
</evidence>
<reference evidence="4 5" key="1">
    <citation type="submission" date="2023-02" db="EMBL/GenBank/DDBJ databases">
        <title>Oceanobacillus kimchii IFOP_LL358 isolated form Alexandrium catenella lab strain.</title>
        <authorList>
            <person name="Gajardo G."/>
            <person name="Ueki S."/>
            <person name="Maruyama F."/>
        </authorList>
    </citation>
    <scope>NUCLEOTIDE SEQUENCE [LARGE SCALE GENOMIC DNA]</scope>
    <source>
        <strain evidence="4 5">IFOP_LL358</strain>
    </source>
</reference>
<feature type="domain" description="DUF1541" evidence="3">
    <location>
        <begin position="148"/>
        <end position="199"/>
    </location>
</feature>
<gene>
    <name evidence="4" type="primary">ydhK_1</name>
    <name evidence="4" type="ORF">MACH08_08440</name>
</gene>
<dbReference type="Proteomes" id="UP001275436">
    <property type="component" value="Unassembled WGS sequence"/>
</dbReference>
<evidence type="ECO:0000313" key="5">
    <source>
        <dbReference type="Proteomes" id="UP001275436"/>
    </source>
</evidence>
<dbReference type="EMBL" id="BSKO01000001">
    <property type="protein sequence ID" value="GLO65060.1"/>
    <property type="molecule type" value="Genomic_DNA"/>
</dbReference>
<name>A0ABQ5TF40_9BACI</name>
<evidence type="ECO:0000256" key="1">
    <source>
        <dbReference type="SAM" id="MobiDB-lite"/>
    </source>
</evidence>
<accession>A0ABQ5TF40</accession>
<feature type="signal peptide" evidence="2">
    <location>
        <begin position="1"/>
        <end position="21"/>
    </location>
</feature>
<dbReference type="PROSITE" id="PS51257">
    <property type="entry name" value="PROKAR_LIPOPROTEIN"/>
    <property type="match status" value="1"/>
</dbReference>
<feature type="chain" id="PRO_5045357602" description="DUF1541 domain-containing protein" evidence="2">
    <location>
        <begin position="22"/>
        <end position="206"/>
    </location>
</feature>
<evidence type="ECO:0000259" key="3">
    <source>
        <dbReference type="Pfam" id="PF07563"/>
    </source>
</evidence>
<keyword evidence="2" id="KW-0732">Signal</keyword>
<dbReference type="InterPro" id="IPR011438">
    <property type="entry name" value="DUF1541"/>
</dbReference>
<dbReference type="RefSeq" id="WP_272032175.1">
    <property type="nucleotide sequence ID" value="NZ_BSKO01000001.1"/>
</dbReference>
<protein>
    <recommendedName>
        <fullName evidence="3">DUF1541 domain-containing protein</fullName>
    </recommendedName>
</protein>
<feature type="region of interest" description="Disordered" evidence="1">
    <location>
        <begin position="27"/>
        <end position="76"/>
    </location>
</feature>
<proteinExistence type="predicted"/>
<sequence>MKSKKILMIAVFLIVSAFTLAACGGGNGSGETDTEENDVDQQNTSEESSSDSQGNMSEHMSSTGEVPAGVQEAENPKYEVGSIATITAEHMNMEGMNGAEATITGAYDTTAYTISFTPTTGGEPVEEHNWVIHEELLVEDPGDASIESGTEVTLNAEHMKGMNGAKAVIDSAVETTVYMISFTPTTGGEEVVNHKWVVESELEPTE</sequence>
<feature type="compositionally biased region" description="Polar residues" evidence="1">
    <location>
        <begin position="40"/>
        <end position="64"/>
    </location>
</feature>
<evidence type="ECO:0000256" key="2">
    <source>
        <dbReference type="SAM" id="SignalP"/>
    </source>
</evidence>
<dbReference type="Gene3D" id="2.30.30.1210">
    <property type="entry name" value="Domain of unknown function DUF1541"/>
    <property type="match status" value="1"/>
</dbReference>
<comment type="caution">
    <text evidence="4">The sequence shown here is derived from an EMBL/GenBank/DDBJ whole genome shotgun (WGS) entry which is preliminary data.</text>
</comment>
<keyword evidence="5" id="KW-1185">Reference proteome</keyword>